<keyword evidence="8" id="KW-0408">Iron</keyword>
<dbReference type="Gene3D" id="2.40.180.10">
    <property type="entry name" value="Catalase core domain"/>
    <property type="match status" value="1"/>
</dbReference>
<sequence>MKLDTNPVNYFAETEQVMFQPGHIVRGIDFTEDPLLQGRIFSYLDTQLNRHGGPNFEQIPINRPLSPIRNNNRDDAAQNFIHKNKAPWLSNTGKPDSCQPRLFYNSTKAEQQFLINAIRFETSNLKSEDVKKNVLYQLNKISHDIAVRVGRALGLEAPDADDTYYHDNTTAGISIFATKSPTIATLTVGVLVSTNSKNSMQQAKAIEKALAEDKVTVTIIGEVLRDDVEVAYSAAEAAQFDSIVVADGSEALFNGTKKSTLFPPGRPTQLVVDGYNWGKPVGFIGSARAAAQAAKSWKWRRCLSVKGRGHYY</sequence>
<evidence type="ECO:0000259" key="12">
    <source>
        <dbReference type="Pfam" id="PF18011"/>
    </source>
</evidence>
<dbReference type="InterPro" id="IPR041399">
    <property type="entry name" value="Catalase_large_C"/>
</dbReference>
<dbReference type="InterPro" id="IPR011614">
    <property type="entry name" value="Catalase_core"/>
</dbReference>
<dbReference type="Gene3D" id="3.40.50.880">
    <property type="match status" value="1"/>
</dbReference>
<evidence type="ECO:0000256" key="1">
    <source>
        <dbReference type="ARBA" id="ARBA00001971"/>
    </source>
</evidence>
<feature type="domain" description="Catalase immune-responsive" evidence="11">
    <location>
        <begin position="99"/>
        <end position="153"/>
    </location>
</feature>
<comment type="caution">
    <text evidence="13">The sequence shown here is derived from an EMBL/GenBank/DDBJ whole genome shotgun (WGS) entry which is preliminary data.</text>
</comment>
<keyword evidence="9" id="KW-0376">Hydrogen peroxide</keyword>
<accession>A0A8H4NYL2</accession>
<keyword evidence="5" id="KW-0349">Heme</keyword>
<comment type="cofactor">
    <cofactor evidence="1">
        <name>heme</name>
        <dbReference type="ChEBI" id="CHEBI:30413"/>
    </cofactor>
</comment>
<evidence type="ECO:0000256" key="7">
    <source>
        <dbReference type="ARBA" id="ARBA00023002"/>
    </source>
</evidence>
<protein>
    <recommendedName>
        <fullName evidence="3">catalase</fullName>
        <ecNumber evidence="3">1.11.1.6</ecNumber>
    </recommendedName>
</protein>
<dbReference type="CDD" id="cd03132">
    <property type="entry name" value="GATase1_catalase"/>
    <property type="match status" value="1"/>
</dbReference>
<dbReference type="GO" id="GO:0004096">
    <property type="term" value="F:catalase activity"/>
    <property type="evidence" value="ECO:0007669"/>
    <property type="project" value="UniProtKB-EC"/>
</dbReference>
<comment type="similarity">
    <text evidence="2">Belongs to the catalase family.</text>
</comment>
<evidence type="ECO:0000256" key="4">
    <source>
        <dbReference type="ARBA" id="ARBA00022559"/>
    </source>
</evidence>
<keyword evidence="4" id="KW-0575">Peroxidase</keyword>
<evidence type="ECO:0000256" key="5">
    <source>
        <dbReference type="ARBA" id="ARBA00022617"/>
    </source>
</evidence>
<dbReference type="EMBL" id="JAADJG010000183">
    <property type="protein sequence ID" value="KAF4452550.1"/>
    <property type="molecule type" value="Genomic_DNA"/>
</dbReference>
<evidence type="ECO:0000259" key="11">
    <source>
        <dbReference type="Pfam" id="PF06628"/>
    </source>
</evidence>
<feature type="domain" description="Catalase core" evidence="10">
    <location>
        <begin position="1"/>
        <end position="87"/>
    </location>
</feature>
<proteinExistence type="inferred from homology"/>
<dbReference type="Gene3D" id="1.20.1370.20">
    <property type="match status" value="1"/>
</dbReference>
<feature type="domain" description="Large catalase C-terminal" evidence="12">
    <location>
        <begin position="184"/>
        <end position="295"/>
    </location>
</feature>
<dbReference type="SUPFAM" id="SSF56634">
    <property type="entry name" value="Heme-dependent catalase-like"/>
    <property type="match status" value="1"/>
</dbReference>
<dbReference type="GO" id="GO:0020037">
    <property type="term" value="F:heme binding"/>
    <property type="evidence" value="ECO:0007669"/>
    <property type="project" value="InterPro"/>
</dbReference>
<dbReference type="GO" id="GO:0005829">
    <property type="term" value="C:cytosol"/>
    <property type="evidence" value="ECO:0007669"/>
    <property type="project" value="TreeGrafter"/>
</dbReference>
<dbReference type="EC" id="1.11.1.6" evidence="3"/>
<dbReference type="InterPro" id="IPR029062">
    <property type="entry name" value="Class_I_gatase-like"/>
</dbReference>
<gene>
    <name evidence="13" type="ORF">F53441_4662</name>
</gene>
<dbReference type="GO" id="GO:0042744">
    <property type="term" value="P:hydrogen peroxide catabolic process"/>
    <property type="evidence" value="ECO:0007669"/>
    <property type="project" value="UniProtKB-KW"/>
</dbReference>
<evidence type="ECO:0000256" key="6">
    <source>
        <dbReference type="ARBA" id="ARBA00022723"/>
    </source>
</evidence>
<dbReference type="InterPro" id="IPR010582">
    <property type="entry name" value="Catalase_immune_responsive"/>
</dbReference>
<dbReference type="InterPro" id="IPR024712">
    <property type="entry name" value="Catalase_clade2"/>
</dbReference>
<evidence type="ECO:0000259" key="10">
    <source>
        <dbReference type="Pfam" id="PF00199"/>
    </source>
</evidence>
<evidence type="ECO:0000256" key="2">
    <source>
        <dbReference type="ARBA" id="ARBA00005329"/>
    </source>
</evidence>
<dbReference type="Proteomes" id="UP000605986">
    <property type="component" value="Unassembled WGS sequence"/>
</dbReference>
<evidence type="ECO:0000313" key="13">
    <source>
        <dbReference type="EMBL" id="KAF4452550.1"/>
    </source>
</evidence>
<keyword evidence="7" id="KW-0560">Oxidoreductase</keyword>
<dbReference type="PANTHER" id="PTHR42821">
    <property type="entry name" value="CATALASE"/>
    <property type="match status" value="1"/>
</dbReference>
<evidence type="ECO:0000256" key="8">
    <source>
        <dbReference type="ARBA" id="ARBA00023004"/>
    </source>
</evidence>
<evidence type="ECO:0000313" key="14">
    <source>
        <dbReference type="Proteomes" id="UP000605986"/>
    </source>
</evidence>
<evidence type="ECO:0000256" key="9">
    <source>
        <dbReference type="ARBA" id="ARBA00023324"/>
    </source>
</evidence>
<dbReference type="GO" id="GO:0046872">
    <property type="term" value="F:metal ion binding"/>
    <property type="evidence" value="ECO:0007669"/>
    <property type="project" value="UniProtKB-KW"/>
</dbReference>
<dbReference type="InterPro" id="IPR043156">
    <property type="entry name" value="Catalase_clade2_helical"/>
</dbReference>
<dbReference type="PROSITE" id="PS00437">
    <property type="entry name" value="CATALASE_1"/>
    <property type="match status" value="1"/>
</dbReference>
<organism evidence="13 14">
    <name type="scientific">Fusarium austroafricanum</name>
    <dbReference type="NCBI Taxonomy" id="2364996"/>
    <lineage>
        <taxon>Eukaryota</taxon>
        <taxon>Fungi</taxon>
        <taxon>Dikarya</taxon>
        <taxon>Ascomycota</taxon>
        <taxon>Pezizomycotina</taxon>
        <taxon>Sordariomycetes</taxon>
        <taxon>Hypocreomycetidae</taxon>
        <taxon>Hypocreales</taxon>
        <taxon>Nectriaceae</taxon>
        <taxon>Fusarium</taxon>
        <taxon>Fusarium concolor species complex</taxon>
    </lineage>
</organism>
<dbReference type="AlphaFoldDB" id="A0A8H4NYL2"/>
<dbReference type="InterPro" id="IPR020835">
    <property type="entry name" value="Catalase_sf"/>
</dbReference>
<dbReference type="GO" id="GO:0006979">
    <property type="term" value="P:response to oxidative stress"/>
    <property type="evidence" value="ECO:0007669"/>
    <property type="project" value="InterPro"/>
</dbReference>
<name>A0A8H4NYL2_9HYPO</name>
<dbReference type="InterPro" id="IPR002226">
    <property type="entry name" value="Catalase_haem_BS"/>
</dbReference>
<keyword evidence="6" id="KW-0479">Metal-binding</keyword>
<dbReference type="PROSITE" id="PS51402">
    <property type="entry name" value="CATALASE_3"/>
    <property type="match status" value="1"/>
</dbReference>
<dbReference type="Pfam" id="PF18011">
    <property type="entry name" value="Catalase_C"/>
    <property type="match status" value="1"/>
</dbReference>
<dbReference type="PANTHER" id="PTHR42821:SF3">
    <property type="entry name" value="CATALASE B"/>
    <property type="match status" value="1"/>
</dbReference>
<reference evidence="13" key="1">
    <citation type="submission" date="2020-01" db="EMBL/GenBank/DDBJ databases">
        <title>Identification and distribution of gene clusters putatively required for synthesis of sphingolipid metabolism inhibitors in phylogenetically diverse species of the filamentous fungus Fusarium.</title>
        <authorList>
            <person name="Kim H.-S."/>
            <person name="Busman M."/>
            <person name="Brown D.W."/>
            <person name="Divon H."/>
            <person name="Uhlig S."/>
            <person name="Proctor R.H."/>
        </authorList>
    </citation>
    <scope>NUCLEOTIDE SEQUENCE</scope>
    <source>
        <strain evidence="13">NRRL 53441</strain>
    </source>
</reference>
<dbReference type="Pfam" id="PF06628">
    <property type="entry name" value="Catalase-rel"/>
    <property type="match status" value="1"/>
</dbReference>
<dbReference type="Pfam" id="PF00199">
    <property type="entry name" value="Catalase"/>
    <property type="match status" value="1"/>
</dbReference>
<dbReference type="InterPro" id="IPR018028">
    <property type="entry name" value="Catalase"/>
</dbReference>
<keyword evidence="14" id="KW-1185">Reference proteome</keyword>
<dbReference type="OrthoDB" id="6880011at2759"/>
<evidence type="ECO:0000256" key="3">
    <source>
        <dbReference type="ARBA" id="ARBA00012314"/>
    </source>
</evidence>